<reference evidence="14" key="1">
    <citation type="submission" date="2008-08" db="EMBL/GenBank/DDBJ databases">
        <title>The complete genome sequence of Coprothermobacter proteolyticus strain ATCC 5245 / DSM 5265 / BT.</title>
        <authorList>
            <person name="Dodson R.J."/>
            <person name="Durkin A.S."/>
            <person name="Wu M."/>
            <person name="Eisen J."/>
            <person name="Sutton G."/>
        </authorList>
    </citation>
    <scope>NUCLEOTIDE SEQUENCE [LARGE SCALE GENOMIC DNA]</scope>
    <source>
        <strain evidence="14">ATCC 35245 / DSM 5265 / OCM 4 / BT</strain>
    </source>
</reference>
<dbReference type="Proteomes" id="UP000001732">
    <property type="component" value="Chromosome"/>
</dbReference>
<evidence type="ECO:0000313" key="14">
    <source>
        <dbReference type="Proteomes" id="UP000001732"/>
    </source>
</evidence>
<proteinExistence type="inferred from homology"/>
<feature type="domain" description="PDZ" evidence="12">
    <location>
        <begin position="119"/>
        <end position="174"/>
    </location>
</feature>
<evidence type="ECO:0000256" key="3">
    <source>
        <dbReference type="ARBA" id="ARBA00007931"/>
    </source>
</evidence>
<dbReference type="EMBL" id="CP001145">
    <property type="protein sequence ID" value="ACI17332.1"/>
    <property type="molecule type" value="Genomic_DNA"/>
</dbReference>
<evidence type="ECO:0000256" key="6">
    <source>
        <dbReference type="ARBA" id="ARBA00022801"/>
    </source>
</evidence>
<dbReference type="InterPro" id="IPR041489">
    <property type="entry name" value="PDZ_6"/>
</dbReference>
<evidence type="ECO:0000256" key="2">
    <source>
        <dbReference type="ARBA" id="ARBA00004141"/>
    </source>
</evidence>
<dbReference type="SMART" id="SM00228">
    <property type="entry name" value="PDZ"/>
    <property type="match status" value="1"/>
</dbReference>
<dbReference type="RefSeq" id="WP_012543984.1">
    <property type="nucleotide sequence ID" value="NC_011295.1"/>
</dbReference>
<dbReference type="STRING" id="309798.COPRO5265_0744"/>
<reference evidence="13 14" key="2">
    <citation type="journal article" date="2014" name="Genome Announc.">
        <title>Complete Genome Sequence of Coprothermobacter proteolyticus DSM 5265.</title>
        <authorList>
            <person name="Alexiev A."/>
            <person name="Coil D.A."/>
            <person name="Badger J.H."/>
            <person name="Enticknap J."/>
            <person name="Ward N."/>
            <person name="Robb F.T."/>
            <person name="Eisen J.A."/>
        </authorList>
    </citation>
    <scope>NUCLEOTIDE SEQUENCE [LARGE SCALE GENOMIC DNA]</scope>
    <source>
        <strain evidence="14">ATCC 35245 / DSM 5265 / OCM 4 / BT</strain>
    </source>
</reference>
<dbReference type="HOGENOM" id="CLU_025778_1_0_9"/>
<dbReference type="PROSITE" id="PS50106">
    <property type="entry name" value="PDZ"/>
    <property type="match status" value="1"/>
</dbReference>
<evidence type="ECO:0000256" key="7">
    <source>
        <dbReference type="ARBA" id="ARBA00022833"/>
    </source>
</evidence>
<keyword evidence="10 11" id="KW-0472">Membrane</keyword>
<keyword evidence="8 11" id="KW-1133">Transmembrane helix</keyword>
<feature type="transmembrane region" description="Helical" evidence="11">
    <location>
        <begin position="86"/>
        <end position="109"/>
    </location>
</feature>
<keyword evidence="4 13" id="KW-0645">Protease</keyword>
<dbReference type="AlphaFoldDB" id="B5Y8J5"/>
<keyword evidence="5 11" id="KW-0812">Transmembrane</keyword>
<sequence>MSALYVVLAIIALSVLMIFHEYGHYLAAKRLHYPVTAFGIGFGPNIIKKQIGETEFRVGILLFGAYVEVPAMDGEGNETIKPLHKVAIALAGPLMNFILAFLVVFVVLVSGNPLEPSAVVGSIVPNSSAAEVLQVGDKILQVDGKSINSFEDFQRIVASKKVGDEVSLVIERDDNQLTVEVEVRELSYEGETFVGVGISGAPTKYSPLAALGKSFQELWTMIKELWKALVLIISRPKNVEVMGIIGITATMASFAKANLMLFLYLVAFISANLGFINLVPFPALDGSLILVGLIESAIRRPLPKSWVNTVNIIGFVCLMGLMIYVSLLDIGRLMGF</sequence>
<evidence type="ECO:0000256" key="8">
    <source>
        <dbReference type="ARBA" id="ARBA00022989"/>
    </source>
</evidence>
<keyword evidence="14" id="KW-1185">Reference proteome</keyword>
<dbReference type="GO" id="GO:0004222">
    <property type="term" value="F:metalloendopeptidase activity"/>
    <property type="evidence" value="ECO:0007669"/>
    <property type="project" value="InterPro"/>
</dbReference>
<dbReference type="Pfam" id="PF02163">
    <property type="entry name" value="Peptidase_M50"/>
    <property type="match status" value="1"/>
</dbReference>
<dbReference type="Pfam" id="PF17820">
    <property type="entry name" value="PDZ_6"/>
    <property type="match status" value="1"/>
</dbReference>
<dbReference type="InterPro" id="IPR004387">
    <property type="entry name" value="Pept_M50_Zn"/>
</dbReference>
<dbReference type="eggNOG" id="COG0750">
    <property type="taxonomic scope" value="Bacteria"/>
</dbReference>
<protein>
    <submittedName>
        <fullName evidence="13">Putative zinc metalloprotease</fullName>
        <ecNumber evidence="13">3.4.24.-</ecNumber>
    </submittedName>
</protein>
<accession>B5Y8J5</accession>
<dbReference type="KEGG" id="cpo:COPRO5265_0744"/>
<keyword evidence="6 13" id="KW-0378">Hydrolase</keyword>
<dbReference type="InterPro" id="IPR001478">
    <property type="entry name" value="PDZ"/>
</dbReference>
<dbReference type="CDD" id="cd06163">
    <property type="entry name" value="S2P-M50_PDZ_RseP-like"/>
    <property type="match status" value="1"/>
</dbReference>
<comment type="subcellular location">
    <subcellularLocation>
        <location evidence="2">Membrane</location>
        <topology evidence="2">Multi-pass membrane protein</topology>
    </subcellularLocation>
</comment>
<feature type="transmembrane region" description="Helical" evidence="11">
    <location>
        <begin position="306"/>
        <end position="327"/>
    </location>
</feature>
<dbReference type="EC" id="3.4.24.-" evidence="13"/>
<dbReference type="InterPro" id="IPR008915">
    <property type="entry name" value="Peptidase_M50"/>
</dbReference>
<dbReference type="OrthoDB" id="9782003at2"/>
<evidence type="ECO:0000256" key="1">
    <source>
        <dbReference type="ARBA" id="ARBA00001947"/>
    </source>
</evidence>
<dbReference type="PANTHER" id="PTHR42837">
    <property type="entry name" value="REGULATOR OF SIGMA-E PROTEASE RSEP"/>
    <property type="match status" value="1"/>
</dbReference>
<dbReference type="GO" id="GO:0016020">
    <property type="term" value="C:membrane"/>
    <property type="evidence" value="ECO:0007669"/>
    <property type="project" value="UniProtKB-SubCell"/>
</dbReference>
<dbReference type="GO" id="GO:0006508">
    <property type="term" value="P:proteolysis"/>
    <property type="evidence" value="ECO:0007669"/>
    <property type="project" value="UniProtKB-KW"/>
</dbReference>
<evidence type="ECO:0000256" key="11">
    <source>
        <dbReference type="SAM" id="Phobius"/>
    </source>
</evidence>
<evidence type="ECO:0000256" key="5">
    <source>
        <dbReference type="ARBA" id="ARBA00022692"/>
    </source>
</evidence>
<organism evidence="13 14">
    <name type="scientific">Coprothermobacter proteolyticus (strain ATCC 35245 / DSM 5265 / OCM 4 / BT)</name>
    <dbReference type="NCBI Taxonomy" id="309798"/>
    <lineage>
        <taxon>Bacteria</taxon>
        <taxon>Pseudomonadati</taxon>
        <taxon>Coprothermobacterota</taxon>
        <taxon>Coprothermobacteria</taxon>
        <taxon>Coprothermobacterales</taxon>
        <taxon>Coprothermobacteraceae</taxon>
        <taxon>Coprothermobacter</taxon>
    </lineage>
</organism>
<comment type="cofactor">
    <cofactor evidence="1">
        <name>Zn(2+)</name>
        <dbReference type="ChEBI" id="CHEBI:29105"/>
    </cofactor>
</comment>
<dbReference type="Gene3D" id="2.30.42.10">
    <property type="match status" value="1"/>
</dbReference>
<dbReference type="SUPFAM" id="SSF50156">
    <property type="entry name" value="PDZ domain-like"/>
    <property type="match status" value="1"/>
</dbReference>
<keyword evidence="7" id="KW-0862">Zinc</keyword>
<comment type="similarity">
    <text evidence="3">Belongs to the peptidase M50B family.</text>
</comment>
<dbReference type="CDD" id="cd23081">
    <property type="entry name" value="cpPDZ_EcRseP-like"/>
    <property type="match status" value="1"/>
</dbReference>
<evidence type="ECO:0000313" key="13">
    <source>
        <dbReference type="EMBL" id="ACI17332.1"/>
    </source>
</evidence>
<evidence type="ECO:0000256" key="10">
    <source>
        <dbReference type="ARBA" id="ARBA00023136"/>
    </source>
</evidence>
<evidence type="ECO:0000256" key="4">
    <source>
        <dbReference type="ARBA" id="ARBA00022670"/>
    </source>
</evidence>
<evidence type="ECO:0000256" key="9">
    <source>
        <dbReference type="ARBA" id="ARBA00023049"/>
    </source>
</evidence>
<gene>
    <name evidence="13" type="ordered locus">COPRO5265_0744</name>
</gene>
<evidence type="ECO:0000259" key="12">
    <source>
        <dbReference type="PROSITE" id="PS50106"/>
    </source>
</evidence>
<name>B5Y8J5_COPPD</name>
<dbReference type="PANTHER" id="PTHR42837:SF2">
    <property type="entry name" value="MEMBRANE METALLOPROTEASE ARASP2, CHLOROPLASTIC-RELATED"/>
    <property type="match status" value="1"/>
</dbReference>
<dbReference type="InterPro" id="IPR036034">
    <property type="entry name" value="PDZ_sf"/>
</dbReference>
<keyword evidence="9 13" id="KW-0482">Metalloprotease</keyword>